<protein>
    <submittedName>
        <fullName evidence="2">Fibronectin type-III domain-containing protein</fullName>
    </submittedName>
</protein>
<evidence type="ECO:0000313" key="2">
    <source>
        <dbReference type="WBParaSite" id="GPLIN_000318400"/>
    </source>
</evidence>
<dbReference type="Proteomes" id="UP000050741">
    <property type="component" value="Unassembled WGS sequence"/>
</dbReference>
<dbReference type="WBParaSite" id="GPLIN_000318400">
    <property type="protein sequence ID" value="GPLIN_000318400"/>
    <property type="gene ID" value="GPLIN_000318400"/>
</dbReference>
<evidence type="ECO:0000313" key="1">
    <source>
        <dbReference type="Proteomes" id="UP000050741"/>
    </source>
</evidence>
<reference evidence="1" key="2">
    <citation type="submission" date="2014-05" db="EMBL/GenBank/DDBJ databases">
        <title>The genome and life-stage specific transcriptomes of Globodera pallida elucidate key aspects of plant parasitism by a cyst nematode.</title>
        <authorList>
            <person name="Cotton J.A."/>
            <person name="Lilley C.J."/>
            <person name="Jones L.M."/>
            <person name="Kikuchi T."/>
            <person name="Reid A.J."/>
            <person name="Thorpe P."/>
            <person name="Tsai I.J."/>
            <person name="Beasley H."/>
            <person name="Blok V."/>
            <person name="Cock P.J.A."/>
            <person name="Van den Akker S.E."/>
            <person name="Holroyd N."/>
            <person name="Hunt M."/>
            <person name="Mantelin S."/>
            <person name="Naghra H."/>
            <person name="Pain A."/>
            <person name="Palomares-Rius J.E."/>
            <person name="Zarowiecki M."/>
            <person name="Berriman M."/>
            <person name="Jones J.T."/>
            <person name="Urwin P.E."/>
        </authorList>
    </citation>
    <scope>NUCLEOTIDE SEQUENCE [LARGE SCALE GENOMIC DNA]</scope>
    <source>
        <strain evidence="1">Lindley</strain>
    </source>
</reference>
<name>A0A183BRE8_GLOPA</name>
<keyword evidence="1" id="KW-1185">Reference proteome</keyword>
<dbReference type="AlphaFoldDB" id="A0A183BRE8"/>
<organism evidence="1 2">
    <name type="scientific">Globodera pallida</name>
    <name type="common">Potato cyst nematode worm</name>
    <name type="synonym">Heterodera pallida</name>
    <dbReference type="NCBI Taxonomy" id="36090"/>
    <lineage>
        <taxon>Eukaryota</taxon>
        <taxon>Metazoa</taxon>
        <taxon>Ecdysozoa</taxon>
        <taxon>Nematoda</taxon>
        <taxon>Chromadorea</taxon>
        <taxon>Rhabditida</taxon>
        <taxon>Tylenchina</taxon>
        <taxon>Tylenchomorpha</taxon>
        <taxon>Tylenchoidea</taxon>
        <taxon>Heteroderidae</taxon>
        <taxon>Heteroderinae</taxon>
        <taxon>Globodera</taxon>
    </lineage>
</organism>
<accession>A0A183BRE8</accession>
<sequence length="160" mass="18319">MASITDVDDVVTQFTITHNNQDELLVTWTAINNSFSGRVCVQIEQLFPSTVVEYPESKGRMLHGQHQIHTTQGRSYKGRLQMFNKSADKRLRFFSLFYKSDDGPEVQTHEITKFFVPECAAQRMRGFGCVNKTKKIRVFMTLESVCKLSHSAKMMSLQSS</sequence>
<reference evidence="2" key="3">
    <citation type="submission" date="2016-06" db="UniProtKB">
        <authorList>
            <consortium name="WormBaseParasite"/>
        </authorList>
    </citation>
    <scope>IDENTIFICATION</scope>
</reference>
<reference evidence="1" key="1">
    <citation type="submission" date="2013-12" db="EMBL/GenBank/DDBJ databases">
        <authorList>
            <person name="Aslett M."/>
        </authorList>
    </citation>
    <scope>NUCLEOTIDE SEQUENCE [LARGE SCALE GENOMIC DNA]</scope>
    <source>
        <strain evidence="1">Lindley</strain>
    </source>
</reference>
<proteinExistence type="predicted"/>